<dbReference type="Proteomes" id="UP000739538">
    <property type="component" value="Unassembled WGS sequence"/>
</dbReference>
<accession>A0A956N7U4</accession>
<dbReference type="SUPFAM" id="SSF51735">
    <property type="entry name" value="NAD(P)-binding Rossmann-fold domains"/>
    <property type="match status" value="1"/>
</dbReference>
<dbReference type="InterPro" id="IPR002347">
    <property type="entry name" value="SDR_fam"/>
</dbReference>
<protein>
    <submittedName>
        <fullName evidence="3">SDR family oxidoreductase</fullName>
    </submittedName>
</protein>
<dbReference type="Pfam" id="PF13561">
    <property type="entry name" value="adh_short_C2"/>
    <property type="match status" value="1"/>
</dbReference>
<comment type="caution">
    <text evidence="3">The sequence shown here is derived from an EMBL/GenBank/DDBJ whole genome shotgun (WGS) entry which is preliminary data.</text>
</comment>
<evidence type="ECO:0000256" key="2">
    <source>
        <dbReference type="ARBA" id="ARBA00023002"/>
    </source>
</evidence>
<dbReference type="GO" id="GO:0016491">
    <property type="term" value="F:oxidoreductase activity"/>
    <property type="evidence" value="ECO:0007669"/>
    <property type="project" value="UniProtKB-KW"/>
</dbReference>
<dbReference type="InterPro" id="IPR036291">
    <property type="entry name" value="NAD(P)-bd_dom_sf"/>
</dbReference>
<name>A0A956N7U4_UNCEI</name>
<reference evidence="3" key="2">
    <citation type="journal article" date="2021" name="Microbiome">
        <title>Successional dynamics and alternative stable states in a saline activated sludge microbial community over 9 years.</title>
        <authorList>
            <person name="Wang Y."/>
            <person name="Ye J."/>
            <person name="Ju F."/>
            <person name="Liu L."/>
            <person name="Boyd J.A."/>
            <person name="Deng Y."/>
            <person name="Parks D.H."/>
            <person name="Jiang X."/>
            <person name="Yin X."/>
            <person name="Woodcroft B.J."/>
            <person name="Tyson G.W."/>
            <person name="Hugenholtz P."/>
            <person name="Polz M.F."/>
            <person name="Zhang T."/>
        </authorList>
    </citation>
    <scope>NUCLEOTIDE SEQUENCE</scope>
    <source>
        <strain evidence="3">HKST-UBA02</strain>
    </source>
</reference>
<reference evidence="3" key="1">
    <citation type="submission" date="2020-04" db="EMBL/GenBank/DDBJ databases">
        <authorList>
            <person name="Zhang T."/>
        </authorList>
    </citation>
    <scope>NUCLEOTIDE SEQUENCE</scope>
    <source>
        <strain evidence="3">HKST-UBA02</strain>
    </source>
</reference>
<evidence type="ECO:0000256" key="1">
    <source>
        <dbReference type="ARBA" id="ARBA00006484"/>
    </source>
</evidence>
<dbReference type="EMBL" id="JAGQHS010000001">
    <property type="protein sequence ID" value="MCA9754232.1"/>
    <property type="molecule type" value="Genomic_DNA"/>
</dbReference>
<dbReference type="PRINTS" id="PR00081">
    <property type="entry name" value="GDHRDH"/>
</dbReference>
<dbReference type="PANTHER" id="PTHR43639">
    <property type="entry name" value="OXIDOREDUCTASE, SHORT-CHAIN DEHYDROGENASE/REDUCTASE FAMILY (AFU_ORTHOLOGUE AFUA_5G02870)"/>
    <property type="match status" value="1"/>
</dbReference>
<proteinExistence type="inferred from homology"/>
<organism evidence="3 4">
    <name type="scientific">Eiseniibacteriota bacterium</name>
    <dbReference type="NCBI Taxonomy" id="2212470"/>
    <lineage>
        <taxon>Bacteria</taxon>
        <taxon>Candidatus Eiseniibacteriota</taxon>
    </lineage>
</organism>
<dbReference type="PANTHER" id="PTHR43639:SF1">
    <property type="entry name" value="SHORT-CHAIN DEHYDROGENASE_REDUCTASE FAMILY PROTEIN"/>
    <property type="match status" value="1"/>
</dbReference>
<evidence type="ECO:0000313" key="4">
    <source>
        <dbReference type="Proteomes" id="UP000739538"/>
    </source>
</evidence>
<gene>
    <name evidence="3" type="ORF">KDA27_00410</name>
</gene>
<dbReference type="AlphaFoldDB" id="A0A956N7U4"/>
<sequence>MADQARIALVTGAARRVGREIALALARAGFDIAVHYGSSEQEARDVVAQIEDSGRRAQAFQANLDETSSAVELARAVTDSFGPVDVLVLSASSYPMGEVGSLAPEDLLAPLRVNLVTPFLLAQEIGLGMRMRGHGQIITLLDWSLDRPDPRYIPYQISKAGLREATFGLARALAPEVRVNGIAPGAVLLPEGTTDERQEAVRRKTLVGHLGSPGDVARAVLYLIDAEHFVTGTVLRVDGGRSLL</sequence>
<comment type="similarity">
    <text evidence="1">Belongs to the short-chain dehydrogenases/reductases (SDR) family.</text>
</comment>
<keyword evidence="2" id="KW-0560">Oxidoreductase</keyword>
<evidence type="ECO:0000313" key="3">
    <source>
        <dbReference type="EMBL" id="MCA9754232.1"/>
    </source>
</evidence>
<dbReference type="Gene3D" id="3.40.50.720">
    <property type="entry name" value="NAD(P)-binding Rossmann-like Domain"/>
    <property type="match status" value="1"/>
</dbReference>